<dbReference type="EMBL" id="JAFBIL020000001">
    <property type="protein sequence ID" value="MBZ2206402.1"/>
    <property type="molecule type" value="Genomic_DNA"/>
</dbReference>
<comment type="caution">
    <text evidence="1">The sequence shown here is derived from an EMBL/GenBank/DDBJ whole genome shotgun (WGS) entry which is preliminary data.</text>
</comment>
<protein>
    <recommendedName>
        <fullName evidence="3">Secreted protein</fullName>
    </recommendedName>
</protein>
<evidence type="ECO:0000313" key="2">
    <source>
        <dbReference type="Proteomes" id="UP000809349"/>
    </source>
</evidence>
<name>A0ABS7SL40_9BURK</name>
<sequence>MKTKKFLFFAWALSCIEIKHFPCKNRRFSTLSTKLSTGFVDKGRMFSVYGDLAEKLMQQMNCVLRRMIYIWRGIGGQLRLQLHISPVRGVRASAARQTRK</sequence>
<proteinExistence type="predicted"/>
<reference evidence="1 2" key="1">
    <citation type="submission" date="2021-08" db="EMBL/GenBank/DDBJ databases">
        <title>Massilia sp. R798.</title>
        <authorList>
            <person name="Baek J.H."/>
            <person name="Jung H.S."/>
            <person name="Kim K.R."/>
            <person name="Jeon C.O."/>
        </authorList>
    </citation>
    <scope>NUCLEOTIDE SEQUENCE [LARGE SCALE GENOMIC DNA]</scope>
    <source>
        <strain evidence="1 2">R798</strain>
    </source>
</reference>
<gene>
    <name evidence="1" type="ORF">I4X03_003900</name>
</gene>
<dbReference type="Proteomes" id="UP000809349">
    <property type="component" value="Unassembled WGS sequence"/>
</dbReference>
<evidence type="ECO:0000313" key="1">
    <source>
        <dbReference type="EMBL" id="MBZ2206402.1"/>
    </source>
</evidence>
<accession>A0ABS7SL40</accession>
<organism evidence="1 2">
    <name type="scientific">Massilia soli</name>
    <dbReference type="NCBI Taxonomy" id="2792854"/>
    <lineage>
        <taxon>Bacteria</taxon>
        <taxon>Pseudomonadati</taxon>
        <taxon>Pseudomonadota</taxon>
        <taxon>Betaproteobacteria</taxon>
        <taxon>Burkholderiales</taxon>
        <taxon>Oxalobacteraceae</taxon>
        <taxon>Telluria group</taxon>
        <taxon>Massilia</taxon>
    </lineage>
</organism>
<evidence type="ECO:0008006" key="3">
    <source>
        <dbReference type="Google" id="ProtNLM"/>
    </source>
</evidence>
<keyword evidence="2" id="KW-1185">Reference proteome</keyword>